<evidence type="ECO:0000256" key="4">
    <source>
        <dbReference type="ARBA" id="ARBA00022833"/>
    </source>
</evidence>
<keyword evidence="5 6" id="KW-0482">Metalloprotease</keyword>
<name>A0A1H9IE00_9GAMM</name>
<dbReference type="RefSeq" id="WP_091358638.1">
    <property type="nucleotide sequence ID" value="NZ_AP025284.1"/>
</dbReference>
<evidence type="ECO:0000313" key="10">
    <source>
        <dbReference type="Proteomes" id="UP000198749"/>
    </source>
</evidence>
<comment type="similarity">
    <text evidence="6">Belongs to the peptidase M48 family.</text>
</comment>
<protein>
    <submittedName>
        <fullName evidence="9">Peptidase family M48</fullName>
    </submittedName>
</protein>
<dbReference type="OrthoDB" id="9810445at2"/>
<keyword evidence="2" id="KW-0479">Metal-binding</keyword>
<dbReference type="STRING" id="355243.SAMN03080615_02492"/>
<keyword evidence="3 6" id="KW-0378">Hydrolase</keyword>
<dbReference type="InterPro" id="IPR001915">
    <property type="entry name" value="Peptidase_M48"/>
</dbReference>
<gene>
    <name evidence="9" type="ORF">SAMN03080615_02492</name>
</gene>
<evidence type="ECO:0000256" key="1">
    <source>
        <dbReference type="ARBA" id="ARBA00022670"/>
    </source>
</evidence>
<dbReference type="GO" id="GO:0046872">
    <property type="term" value="F:metal ion binding"/>
    <property type="evidence" value="ECO:0007669"/>
    <property type="project" value="UniProtKB-KW"/>
</dbReference>
<dbReference type="InterPro" id="IPR051156">
    <property type="entry name" value="Mito/Outer_Membr_Metalloprot"/>
</dbReference>
<evidence type="ECO:0000256" key="6">
    <source>
        <dbReference type="RuleBase" id="RU003983"/>
    </source>
</evidence>
<reference evidence="10" key="1">
    <citation type="submission" date="2016-10" db="EMBL/GenBank/DDBJ databases">
        <authorList>
            <person name="Varghese N."/>
            <person name="Submissions S."/>
        </authorList>
    </citation>
    <scope>NUCLEOTIDE SEQUENCE [LARGE SCALE GENOMIC DNA]</scope>
    <source>
        <strain evidence="10">DSM 18887</strain>
    </source>
</reference>
<evidence type="ECO:0000313" key="9">
    <source>
        <dbReference type="EMBL" id="SEQ72712.1"/>
    </source>
</evidence>
<dbReference type="AlphaFoldDB" id="A0A1H9IE00"/>
<dbReference type="GO" id="GO:0051603">
    <property type="term" value="P:proteolysis involved in protein catabolic process"/>
    <property type="evidence" value="ECO:0007669"/>
    <property type="project" value="TreeGrafter"/>
</dbReference>
<keyword evidence="10" id="KW-1185">Reference proteome</keyword>
<keyword evidence="4 6" id="KW-0862">Zinc</keyword>
<evidence type="ECO:0000256" key="2">
    <source>
        <dbReference type="ARBA" id="ARBA00022723"/>
    </source>
</evidence>
<evidence type="ECO:0000256" key="5">
    <source>
        <dbReference type="ARBA" id="ARBA00023049"/>
    </source>
</evidence>
<dbReference type="GO" id="GO:0016020">
    <property type="term" value="C:membrane"/>
    <property type="evidence" value="ECO:0007669"/>
    <property type="project" value="TreeGrafter"/>
</dbReference>
<sequence length="286" mass="31376">MKFEHREIPEGINVTDVHPLKELAVLLTGAAILIVAVVYILGLSAGFMAPYIPFAAEQRLVASASYAIEPHTDTDVERYLQQVTDRVVKVMDLPEEIDITLYYSAGDTVNAFATLGGNVVVFRGLLEKLPNENALAMLLAHEIAHVKHRDPIVSLTRGVTISSALALLLGVSDLDVMGDAGVYTMLHFSRKMEQQADIEALQAVYKLYGHTHGATDLFDTISAWHKASESSEGIELMQSHPLDRNRIKNLNAFAVSNEWPQAGVITPLPQSFLDGLKQSSDDIQDE</sequence>
<feature type="transmembrane region" description="Helical" evidence="7">
    <location>
        <begin position="23"/>
        <end position="49"/>
    </location>
</feature>
<dbReference type="Proteomes" id="UP000198749">
    <property type="component" value="Unassembled WGS sequence"/>
</dbReference>
<comment type="cofactor">
    <cofactor evidence="6">
        <name>Zn(2+)</name>
        <dbReference type="ChEBI" id="CHEBI:29105"/>
    </cofactor>
    <text evidence="6">Binds 1 zinc ion per subunit.</text>
</comment>
<dbReference type="GO" id="GO:0004222">
    <property type="term" value="F:metalloendopeptidase activity"/>
    <property type="evidence" value="ECO:0007669"/>
    <property type="project" value="InterPro"/>
</dbReference>
<evidence type="ECO:0000256" key="7">
    <source>
        <dbReference type="SAM" id="Phobius"/>
    </source>
</evidence>
<dbReference type="PANTHER" id="PTHR22726">
    <property type="entry name" value="METALLOENDOPEPTIDASE OMA1"/>
    <property type="match status" value="1"/>
</dbReference>
<accession>A0A1H9IE00</accession>
<dbReference type="EMBL" id="FOGB01000007">
    <property type="protein sequence ID" value="SEQ72712.1"/>
    <property type="molecule type" value="Genomic_DNA"/>
</dbReference>
<proteinExistence type="inferred from homology"/>
<keyword evidence="7" id="KW-1133">Transmembrane helix</keyword>
<dbReference type="PANTHER" id="PTHR22726:SF1">
    <property type="entry name" value="METALLOENDOPEPTIDASE OMA1, MITOCHONDRIAL"/>
    <property type="match status" value="1"/>
</dbReference>
<evidence type="ECO:0000259" key="8">
    <source>
        <dbReference type="Pfam" id="PF01435"/>
    </source>
</evidence>
<evidence type="ECO:0000256" key="3">
    <source>
        <dbReference type="ARBA" id="ARBA00022801"/>
    </source>
</evidence>
<dbReference type="Gene3D" id="3.30.2010.10">
    <property type="entry name" value="Metalloproteases ('zincins'), catalytic domain"/>
    <property type="match status" value="1"/>
</dbReference>
<dbReference type="CDD" id="cd07332">
    <property type="entry name" value="M48C_Oma1_like"/>
    <property type="match status" value="1"/>
</dbReference>
<feature type="domain" description="Peptidase M48" evidence="8">
    <location>
        <begin position="77"/>
        <end position="252"/>
    </location>
</feature>
<keyword evidence="7" id="KW-0472">Membrane</keyword>
<keyword evidence="7" id="KW-0812">Transmembrane</keyword>
<organism evidence="9 10">
    <name type="scientific">Amphritea atlantica</name>
    <dbReference type="NCBI Taxonomy" id="355243"/>
    <lineage>
        <taxon>Bacteria</taxon>
        <taxon>Pseudomonadati</taxon>
        <taxon>Pseudomonadota</taxon>
        <taxon>Gammaproteobacteria</taxon>
        <taxon>Oceanospirillales</taxon>
        <taxon>Oceanospirillaceae</taxon>
        <taxon>Amphritea</taxon>
    </lineage>
</organism>
<dbReference type="Pfam" id="PF01435">
    <property type="entry name" value="Peptidase_M48"/>
    <property type="match status" value="1"/>
</dbReference>
<keyword evidence="1 6" id="KW-0645">Protease</keyword>